<name>A0AAW2VDM2_9LAMI</name>
<comment type="caution">
    <text evidence="3">The sequence shown here is derived from an EMBL/GenBank/DDBJ whole genome shotgun (WGS) entry which is preliminary data.</text>
</comment>
<accession>A0AAW2VDM2</accession>
<dbReference type="EMBL" id="JACGWN010000010">
    <property type="protein sequence ID" value="KAL0427669.1"/>
    <property type="molecule type" value="Genomic_DNA"/>
</dbReference>
<protein>
    <recommendedName>
        <fullName evidence="2">Retrotransposon gag domain-containing protein</fullName>
    </recommendedName>
</protein>
<evidence type="ECO:0000256" key="1">
    <source>
        <dbReference type="SAM" id="MobiDB-lite"/>
    </source>
</evidence>
<sequence length="179" mass="19858">MPPKQALEDAIDALSARLDEVSASWEQRHDSLAAVLSDIQLHLTSRPPPPSPGSAAGPSMFPPLPASPPSSPHPAPFLQLKPPKLLLQPFDGSAPLDWLFQAEQYSAFYQIPSAQRLSTISFYMKGDALSWFKWMFANHQLSSWEAFSRALELRFGPSSFANHQAALFKLRQRGPVSKY</sequence>
<dbReference type="InterPro" id="IPR005162">
    <property type="entry name" value="Retrotrans_gag_dom"/>
</dbReference>
<gene>
    <name evidence="3" type="ORF">Slati_2941700</name>
</gene>
<proteinExistence type="predicted"/>
<feature type="compositionally biased region" description="Pro residues" evidence="1">
    <location>
        <begin position="60"/>
        <end position="75"/>
    </location>
</feature>
<reference evidence="3" key="2">
    <citation type="journal article" date="2024" name="Plant">
        <title>Genomic evolution and insights into agronomic trait innovations of Sesamum species.</title>
        <authorList>
            <person name="Miao H."/>
            <person name="Wang L."/>
            <person name="Qu L."/>
            <person name="Liu H."/>
            <person name="Sun Y."/>
            <person name="Le M."/>
            <person name="Wang Q."/>
            <person name="Wei S."/>
            <person name="Zheng Y."/>
            <person name="Lin W."/>
            <person name="Duan Y."/>
            <person name="Cao H."/>
            <person name="Xiong S."/>
            <person name="Wang X."/>
            <person name="Wei L."/>
            <person name="Li C."/>
            <person name="Ma Q."/>
            <person name="Ju M."/>
            <person name="Zhao R."/>
            <person name="Li G."/>
            <person name="Mu C."/>
            <person name="Tian Q."/>
            <person name="Mei H."/>
            <person name="Zhang T."/>
            <person name="Gao T."/>
            <person name="Zhang H."/>
        </authorList>
    </citation>
    <scope>NUCLEOTIDE SEQUENCE</scope>
    <source>
        <strain evidence="3">KEN1</strain>
    </source>
</reference>
<reference evidence="3" key="1">
    <citation type="submission" date="2020-06" db="EMBL/GenBank/DDBJ databases">
        <authorList>
            <person name="Li T."/>
            <person name="Hu X."/>
            <person name="Zhang T."/>
            <person name="Song X."/>
            <person name="Zhang H."/>
            <person name="Dai N."/>
            <person name="Sheng W."/>
            <person name="Hou X."/>
            <person name="Wei L."/>
        </authorList>
    </citation>
    <scope>NUCLEOTIDE SEQUENCE</scope>
    <source>
        <strain evidence="3">KEN1</strain>
        <tissue evidence="3">Leaf</tissue>
    </source>
</reference>
<feature type="domain" description="Retrotransposon gag" evidence="2">
    <location>
        <begin position="120"/>
        <end position="179"/>
    </location>
</feature>
<organism evidence="3">
    <name type="scientific">Sesamum latifolium</name>
    <dbReference type="NCBI Taxonomy" id="2727402"/>
    <lineage>
        <taxon>Eukaryota</taxon>
        <taxon>Viridiplantae</taxon>
        <taxon>Streptophyta</taxon>
        <taxon>Embryophyta</taxon>
        <taxon>Tracheophyta</taxon>
        <taxon>Spermatophyta</taxon>
        <taxon>Magnoliopsida</taxon>
        <taxon>eudicotyledons</taxon>
        <taxon>Gunneridae</taxon>
        <taxon>Pentapetalae</taxon>
        <taxon>asterids</taxon>
        <taxon>lamiids</taxon>
        <taxon>Lamiales</taxon>
        <taxon>Pedaliaceae</taxon>
        <taxon>Sesamum</taxon>
    </lineage>
</organism>
<evidence type="ECO:0000313" key="3">
    <source>
        <dbReference type="EMBL" id="KAL0427669.1"/>
    </source>
</evidence>
<dbReference type="AlphaFoldDB" id="A0AAW2VDM2"/>
<evidence type="ECO:0000259" key="2">
    <source>
        <dbReference type="Pfam" id="PF03732"/>
    </source>
</evidence>
<dbReference type="Pfam" id="PF03732">
    <property type="entry name" value="Retrotrans_gag"/>
    <property type="match status" value="1"/>
</dbReference>
<feature type="region of interest" description="Disordered" evidence="1">
    <location>
        <begin position="43"/>
        <end position="75"/>
    </location>
</feature>